<sequence length="96" mass="10513">MTTKIDLPHKTMFEACNPGTKLVSESQVAAAAGIKVATVRTYSGTAVRAAGIRLRPAAKDDDGRLWYKVSDVEVWQRNRAAGKARYRAMMTTSINI</sequence>
<accession>A0A930PQW8</accession>
<evidence type="ECO:0000313" key="1">
    <source>
        <dbReference type="EMBL" id="MBF1663983.1"/>
    </source>
</evidence>
<organism evidence="1 2">
    <name type="scientific">Rothia mucilaginosa</name>
    <dbReference type="NCBI Taxonomy" id="43675"/>
    <lineage>
        <taxon>Bacteria</taxon>
        <taxon>Bacillati</taxon>
        <taxon>Actinomycetota</taxon>
        <taxon>Actinomycetes</taxon>
        <taxon>Micrococcales</taxon>
        <taxon>Micrococcaceae</taxon>
        <taxon>Rothia</taxon>
    </lineage>
</organism>
<gene>
    <name evidence="1" type="ORF">HXO64_05440</name>
</gene>
<dbReference type="RefSeq" id="WP_303975802.1">
    <property type="nucleotide sequence ID" value="NZ_JABZXR010000020.1"/>
</dbReference>
<reference evidence="1" key="1">
    <citation type="submission" date="2020-04" db="EMBL/GenBank/DDBJ databases">
        <title>Deep metagenomics examines the oral microbiome during advanced dental caries in children, revealing novel taxa and co-occurrences with host molecules.</title>
        <authorList>
            <person name="Baker J.L."/>
            <person name="Morton J.T."/>
            <person name="Dinis M."/>
            <person name="Alvarez R."/>
            <person name="Tran N.C."/>
            <person name="Knight R."/>
            <person name="Edlund A."/>
        </authorList>
    </citation>
    <scope>NUCLEOTIDE SEQUENCE</scope>
    <source>
        <strain evidence="1">JCVI_44_bin.2</strain>
    </source>
</reference>
<dbReference type="AlphaFoldDB" id="A0A930PQW8"/>
<protein>
    <submittedName>
        <fullName evidence="1">Uncharacterized protein</fullName>
    </submittedName>
</protein>
<dbReference type="Proteomes" id="UP000756427">
    <property type="component" value="Unassembled WGS sequence"/>
</dbReference>
<comment type="caution">
    <text evidence="1">The sequence shown here is derived from an EMBL/GenBank/DDBJ whole genome shotgun (WGS) entry which is preliminary data.</text>
</comment>
<name>A0A930PQW8_9MICC</name>
<evidence type="ECO:0000313" key="2">
    <source>
        <dbReference type="Proteomes" id="UP000756427"/>
    </source>
</evidence>
<dbReference type="EMBL" id="JABZXR010000020">
    <property type="protein sequence ID" value="MBF1663983.1"/>
    <property type="molecule type" value="Genomic_DNA"/>
</dbReference>
<proteinExistence type="predicted"/>